<feature type="signal peptide" evidence="1">
    <location>
        <begin position="1"/>
        <end position="23"/>
    </location>
</feature>
<keyword evidence="3" id="KW-1185">Reference proteome</keyword>
<organism evidence="2 3">
    <name type="scientific">Devosia elaeis</name>
    <dbReference type="NCBI Taxonomy" id="1770058"/>
    <lineage>
        <taxon>Bacteria</taxon>
        <taxon>Pseudomonadati</taxon>
        <taxon>Pseudomonadota</taxon>
        <taxon>Alphaproteobacteria</taxon>
        <taxon>Hyphomicrobiales</taxon>
        <taxon>Devosiaceae</taxon>
        <taxon>Devosia</taxon>
    </lineage>
</organism>
<dbReference type="PROSITE" id="PS51257">
    <property type="entry name" value="PROKAR_LIPOPROTEIN"/>
    <property type="match status" value="1"/>
</dbReference>
<evidence type="ECO:0000313" key="3">
    <source>
        <dbReference type="Proteomes" id="UP000078389"/>
    </source>
</evidence>
<evidence type="ECO:0000313" key="2">
    <source>
        <dbReference type="EMBL" id="OAM77762.1"/>
    </source>
</evidence>
<comment type="caution">
    <text evidence="2">The sequence shown here is derived from an EMBL/GenBank/DDBJ whole genome shotgun (WGS) entry which is preliminary data.</text>
</comment>
<accession>A0A178HY43</accession>
<dbReference type="AlphaFoldDB" id="A0A178HY43"/>
<name>A0A178HY43_9HYPH</name>
<dbReference type="NCBIfam" id="NF047637">
    <property type="entry name" value="lipo_CC0125"/>
    <property type="match status" value="1"/>
</dbReference>
<dbReference type="Proteomes" id="UP000078389">
    <property type="component" value="Unassembled WGS sequence"/>
</dbReference>
<dbReference type="EMBL" id="LVVY01000077">
    <property type="protein sequence ID" value="OAM77762.1"/>
    <property type="molecule type" value="Genomic_DNA"/>
</dbReference>
<sequence>MFLRTLTVLGAAVFLAACSTTYSDMGVGGGVTASAVTNDVYRISSRGNGFTDRTTIQDYSLLKAAETTLAAGKTHFVILSGTDTTRVSTQRTSGTMYTSVYGNTAYSTYTPGTTYDIVKPGEDLMIRVLNVGARQQAPANAFNAQEVFNAINPRVQRPKS</sequence>
<gene>
    <name evidence="2" type="ORF">A3840_08430</name>
</gene>
<proteinExistence type="predicted"/>
<dbReference type="OrthoDB" id="8211528at2"/>
<dbReference type="RefSeq" id="WP_067454797.1">
    <property type="nucleotide sequence ID" value="NZ_LVVY01000077.1"/>
</dbReference>
<keyword evidence="1" id="KW-0732">Signal</keyword>
<protein>
    <recommendedName>
        <fullName evidence="4">Lipoprotein</fullName>
    </recommendedName>
</protein>
<evidence type="ECO:0000256" key="1">
    <source>
        <dbReference type="SAM" id="SignalP"/>
    </source>
</evidence>
<reference evidence="2 3" key="1">
    <citation type="submission" date="2016-03" db="EMBL/GenBank/DDBJ databases">
        <title>Genome sequencing of Devosia sp. S37.</title>
        <authorList>
            <person name="Mohd Nor M."/>
        </authorList>
    </citation>
    <scope>NUCLEOTIDE SEQUENCE [LARGE SCALE GENOMIC DNA]</scope>
    <source>
        <strain evidence="2 3">S37</strain>
    </source>
</reference>
<feature type="chain" id="PRO_5008088326" description="Lipoprotein" evidence="1">
    <location>
        <begin position="24"/>
        <end position="160"/>
    </location>
</feature>
<evidence type="ECO:0008006" key="4">
    <source>
        <dbReference type="Google" id="ProtNLM"/>
    </source>
</evidence>